<accession>A0AAE0T204</accession>
<name>A0AAE0T204_9BIVA</name>
<reference evidence="1" key="3">
    <citation type="submission" date="2023-05" db="EMBL/GenBank/DDBJ databases">
        <authorList>
            <person name="Smith C.H."/>
        </authorList>
    </citation>
    <scope>NUCLEOTIDE SEQUENCE</scope>
    <source>
        <strain evidence="1">CHS0354</strain>
        <tissue evidence="1">Mantle</tissue>
    </source>
</reference>
<feature type="non-terminal residue" evidence="1">
    <location>
        <position position="54"/>
    </location>
</feature>
<reference evidence="1" key="1">
    <citation type="journal article" date="2021" name="Genome Biol. Evol.">
        <title>A High-Quality Reference Genome for a Parasitic Bivalve with Doubly Uniparental Inheritance (Bivalvia: Unionida).</title>
        <authorList>
            <person name="Smith C.H."/>
        </authorList>
    </citation>
    <scope>NUCLEOTIDE SEQUENCE</scope>
    <source>
        <strain evidence="1">CHS0354</strain>
    </source>
</reference>
<sequence>MAVKPTVHKQASTWCPRSHLYEKLDSDSILILLVYEVLNGLFTSKQVQKILLGM</sequence>
<evidence type="ECO:0000313" key="1">
    <source>
        <dbReference type="EMBL" id="KAK3602360.1"/>
    </source>
</evidence>
<reference evidence="1" key="2">
    <citation type="journal article" date="2021" name="Genome Biol. Evol.">
        <title>Developing a high-quality reference genome for a parasitic bivalve with doubly uniparental inheritance (Bivalvia: Unionida).</title>
        <authorList>
            <person name="Smith C.H."/>
        </authorList>
    </citation>
    <scope>NUCLEOTIDE SEQUENCE</scope>
    <source>
        <strain evidence="1">CHS0354</strain>
        <tissue evidence="1">Mantle</tissue>
    </source>
</reference>
<protein>
    <submittedName>
        <fullName evidence="1">Uncharacterized protein</fullName>
    </submittedName>
</protein>
<gene>
    <name evidence="1" type="ORF">CHS0354_013358</name>
</gene>
<organism evidence="1 2">
    <name type="scientific">Potamilus streckersoni</name>
    <dbReference type="NCBI Taxonomy" id="2493646"/>
    <lineage>
        <taxon>Eukaryota</taxon>
        <taxon>Metazoa</taxon>
        <taxon>Spiralia</taxon>
        <taxon>Lophotrochozoa</taxon>
        <taxon>Mollusca</taxon>
        <taxon>Bivalvia</taxon>
        <taxon>Autobranchia</taxon>
        <taxon>Heteroconchia</taxon>
        <taxon>Palaeoheterodonta</taxon>
        <taxon>Unionida</taxon>
        <taxon>Unionoidea</taxon>
        <taxon>Unionidae</taxon>
        <taxon>Ambleminae</taxon>
        <taxon>Lampsilini</taxon>
        <taxon>Potamilus</taxon>
    </lineage>
</organism>
<dbReference type="Proteomes" id="UP001195483">
    <property type="component" value="Unassembled WGS sequence"/>
</dbReference>
<proteinExistence type="predicted"/>
<evidence type="ECO:0000313" key="2">
    <source>
        <dbReference type="Proteomes" id="UP001195483"/>
    </source>
</evidence>
<comment type="caution">
    <text evidence="1">The sequence shown here is derived from an EMBL/GenBank/DDBJ whole genome shotgun (WGS) entry which is preliminary data.</text>
</comment>
<dbReference type="EMBL" id="JAEAOA010000815">
    <property type="protein sequence ID" value="KAK3602360.1"/>
    <property type="molecule type" value="Genomic_DNA"/>
</dbReference>
<keyword evidence="2" id="KW-1185">Reference proteome</keyword>
<dbReference type="AlphaFoldDB" id="A0AAE0T204"/>